<name>A0A1B9HTC6_9TREE</name>
<keyword evidence="5" id="KW-1185">Reference proteome</keyword>
<reference evidence="4" key="4">
    <citation type="submission" date="2024-02" db="EMBL/GenBank/DDBJ databases">
        <title>Comparative genomics of Cryptococcus and Kwoniella reveals pathogenesis evolution and contrasting modes of karyotype evolution via chromosome fusion or intercentromeric recombination.</title>
        <authorList>
            <person name="Coelho M.A."/>
            <person name="David-Palma M."/>
            <person name="Shea T."/>
            <person name="Bowers K."/>
            <person name="McGinley-Smith S."/>
            <person name="Mohammad A.W."/>
            <person name="Gnirke A."/>
            <person name="Yurkov A.M."/>
            <person name="Nowrousian M."/>
            <person name="Sun S."/>
            <person name="Cuomo C.A."/>
            <person name="Heitman J."/>
        </authorList>
    </citation>
    <scope>NUCLEOTIDE SEQUENCE</scope>
    <source>
        <strain evidence="4">CBS 10737</strain>
    </source>
</reference>
<keyword evidence="2" id="KW-0812">Transmembrane</keyword>
<evidence type="ECO:0000313" key="3">
    <source>
        <dbReference type="EMBL" id="OCF46521.1"/>
    </source>
</evidence>
<dbReference type="EMBL" id="CP144527">
    <property type="protein sequence ID" value="WWC72774.1"/>
    <property type="molecule type" value="Genomic_DNA"/>
</dbReference>
<dbReference type="Proteomes" id="UP000094020">
    <property type="component" value="Chromosome 9"/>
</dbReference>
<sequence length="633" mass="71713">MLLELMKYFQYLSLKACSEYPEKQKCYLYKDVSIRPIWSFIILLLLQSVKGQSTNATCSSIESTSWMFNNDGESPCLVWSKIQSLCLPQTSYINVPPLLDQSYSYNLLNPQSSQCQCNSISYSLMSACALCQYPNAALPSEQEWSNGCGSYTDDGLGFNETVLSIPAFAFHQWSGGVFSPDTAQSSKIIPTQSYSTTLSRSFPPPSSTSHSNSSKSPSSSSSSGATSSKEDTKNQDKLSWGPILGIIVGVLIFLILIILLIRWKMTKNKSIKKKEISIKQKKIHYPYPNIRNNEKDDSFLEMLNSNSQLSSTSKLKSNPFKRFSNKFSNSIDNNDKLKREEELKKRTNEIMLNSNSFSNPRTAPIPFKSFPSQSYIPSNSNEKEILSERCLTTSQRLNTKSPSSISSSSNFETTINQNQNYKEEEISIQPKSNQTYSSFSNEENEEEKENDLFKISQPKDLIKSENEFRSNYSIISKPIKSFQKQEEKEKEINQSMDFSILTNLNSNSNSNSNEIENSNEISLLPSNKSKSFYNNDFNSISIISPSSQYPLTSSKTLKTPKSYYSQYTLNNYPGQQILLNNLKQQNETNRNRNSDDQILQQVNDNEIIGTALGSGKRGSWWEKRWSKSTDGSY</sequence>
<feature type="compositionally biased region" description="Polar residues" evidence="1">
    <location>
        <begin position="429"/>
        <end position="440"/>
    </location>
</feature>
<dbReference type="RefSeq" id="XP_019007740.1">
    <property type="nucleotide sequence ID" value="XM_019159068.1"/>
</dbReference>
<feature type="transmembrane region" description="Helical" evidence="2">
    <location>
        <begin position="240"/>
        <end position="263"/>
    </location>
</feature>
<protein>
    <submittedName>
        <fullName evidence="3">Uncharacterized protein</fullName>
    </submittedName>
</protein>
<dbReference type="AlphaFoldDB" id="A0A1B9HTC6"/>
<feature type="region of interest" description="Disordered" evidence="1">
    <location>
        <begin position="425"/>
        <end position="450"/>
    </location>
</feature>
<reference evidence="4" key="2">
    <citation type="submission" date="2013-07" db="EMBL/GenBank/DDBJ databases">
        <authorList>
            <consortium name="The Broad Institute Genome Sequencing Platform"/>
            <person name="Cuomo C."/>
            <person name="Litvintseva A."/>
            <person name="Chen Y."/>
            <person name="Heitman J."/>
            <person name="Sun S."/>
            <person name="Springer D."/>
            <person name="Dromer F."/>
            <person name="Young S.K."/>
            <person name="Zeng Q."/>
            <person name="Gargeya S."/>
            <person name="Fitzgerald M."/>
            <person name="Abouelleil A."/>
            <person name="Alvarado L."/>
            <person name="Berlin A.M."/>
            <person name="Chapman S.B."/>
            <person name="Dewar J."/>
            <person name="Goldberg J."/>
            <person name="Griggs A."/>
            <person name="Gujja S."/>
            <person name="Hansen M."/>
            <person name="Howarth C."/>
            <person name="Imamovic A."/>
            <person name="Larimer J."/>
            <person name="McCowan C."/>
            <person name="Murphy C."/>
            <person name="Pearson M."/>
            <person name="Priest M."/>
            <person name="Roberts A."/>
            <person name="Saif S."/>
            <person name="Shea T."/>
            <person name="Sykes S."/>
            <person name="Wortman J."/>
            <person name="Nusbaum C."/>
            <person name="Birren B."/>
        </authorList>
    </citation>
    <scope>NUCLEOTIDE SEQUENCE</scope>
    <source>
        <strain evidence="4">CBS 10737</strain>
    </source>
</reference>
<evidence type="ECO:0000313" key="5">
    <source>
        <dbReference type="Proteomes" id="UP000094020"/>
    </source>
</evidence>
<proteinExistence type="predicted"/>
<accession>A0A1B9HTC6</accession>
<dbReference type="GeneID" id="30175743"/>
<reference evidence="3" key="1">
    <citation type="submission" date="2013-07" db="EMBL/GenBank/DDBJ databases">
        <title>The Genome Sequence of Cryptococcus pinus CBS10737.</title>
        <authorList>
            <consortium name="The Broad Institute Genome Sequencing Platform"/>
            <person name="Cuomo C."/>
            <person name="Litvintseva A."/>
            <person name="Chen Y."/>
            <person name="Heitman J."/>
            <person name="Sun S."/>
            <person name="Springer D."/>
            <person name="Dromer F."/>
            <person name="Young S.K."/>
            <person name="Zeng Q."/>
            <person name="Gargeya S."/>
            <person name="Fitzgerald M."/>
            <person name="Abouelleil A."/>
            <person name="Alvarado L."/>
            <person name="Berlin A.M."/>
            <person name="Chapman S.B."/>
            <person name="Dewar J."/>
            <person name="Goldberg J."/>
            <person name="Griggs A."/>
            <person name="Gujja S."/>
            <person name="Hansen M."/>
            <person name="Howarth C."/>
            <person name="Imamovic A."/>
            <person name="Larimer J."/>
            <person name="McCowan C."/>
            <person name="Murphy C."/>
            <person name="Pearson M."/>
            <person name="Priest M."/>
            <person name="Roberts A."/>
            <person name="Saif S."/>
            <person name="Shea T."/>
            <person name="Sykes S."/>
            <person name="Wortman J."/>
            <person name="Nusbaum C."/>
            <person name="Birren B."/>
        </authorList>
    </citation>
    <scope>NUCLEOTIDE SEQUENCE [LARGE SCALE GENOMIC DNA]</scope>
    <source>
        <strain evidence="3">CBS 10737</strain>
    </source>
</reference>
<dbReference type="OrthoDB" id="2576311at2759"/>
<feature type="compositionally biased region" description="Low complexity" evidence="1">
    <location>
        <begin position="195"/>
        <end position="227"/>
    </location>
</feature>
<dbReference type="EMBL" id="KI894016">
    <property type="protein sequence ID" value="OCF46521.1"/>
    <property type="molecule type" value="Genomic_DNA"/>
</dbReference>
<keyword evidence="2" id="KW-1133">Transmembrane helix</keyword>
<evidence type="ECO:0000313" key="4">
    <source>
        <dbReference type="EMBL" id="WWC72774.1"/>
    </source>
</evidence>
<gene>
    <name evidence="3" type="ORF">I206_07374</name>
    <name evidence="4" type="ORF">I206_106738</name>
</gene>
<feature type="region of interest" description="Disordered" evidence="1">
    <location>
        <begin position="194"/>
        <end position="235"/>
    </location>
</feature>
<reference evidence="3" key="3">
    <citation type="submission" date="2016-07" db="EMBL/GenBank/DDBJ databases">
        <title>Evolution of pathogenesis and genome organization in the Tremellales.</title>
        <authorList>
            <person name="Cuomo C."/>
            <person name="Litvintseva A."/>
            <person name="Heitman J."/>
            <person name="Chen Y."/>
            <person name="Sun S."/>
            <person name="Springer D."/>
            <person name="Dromer F."/>
            <person name="Young S."/>
            <person name="Zeng Q."/>
            <person name="Chapman S."/>
            <person name="Gujja S."/>
            <person name="Saif S."/>
            <person name="Birren B."/>
        </authorList>
    </citation>
    <scope>NUCLEOTIDE SEQUENCE</scope>
    <source>
        <strain evidence="3">CBS 10737</strain>
    </source>
</reference>
<dbReference type="KEGG" id="kpin:30175743"/>
<dbReference type="STRING" id="1296096.A0A1B9HTC6"/>
<organism evidence="3">
    <name type="scientific">Kwoniella pini CBS 10737</name>
    <dbReference type="NCBI Taxonomy" id="1296096"/>
    <lineage>
        <taxon>Eukaryota</taxon>
        <taxon>Fungi</taxon>
        <taxon>Dikarya</taxon>
        <taxon>Basidiomycota</taxon>
        <taxon>Agaricomycotina</taxon>
        <taxon>Tremellomycetes</taxon>
        <taxon>Tremellales</taxon>
        <taxon>Cryptococcaceae</taxon>
        <taxon>Kwoniella</taxon>
    </lineage>
</organism>
<evidence type="ECO:0000256" key="1">
    <source>
        <dbReference type="SAM" id="MobiDB-lite"/>
    </source>
</evidence>
<evidence type="ECO:0000256" key="2">
    <source>
        <dbReference type="SAM" id="Phobius"/>
    </source>
</evidence>
<keyword evidence="2" id="KW-0472">Membrane</keyword>